<dbReference type="GO" id="GO:0005886">
    <property type="term" value="C:plasma membrane"/>
    <property type="evidence" value="ECO:0007669"/>
    <property type="project" value="UniProtKB-SubCell"/>
</dbReference>
<dbReference type="KEGG" id="cni:Calni_1081"/>
<feature type="active site" evidence="9">
    <location>
        <position position="116"/>
    </location>
</feature>
<dbReference type="PANTHER" id="PTHR33695">
    <property type="entry name" value="LIPOPROTEIN SIGNAL PEPTIDASE"/>
    <property type="match status" value="1"/>
</dbReference>
<dbReference type="UniPathway" id="UPA00665"/>
<evidence type="ECO:0000313" key="12">
    <source>
        <dbReference type="EMBL" id="ADR18992.1"/>
    </source>
</evidence>
<dbReference type="InterPro" id="IPR001872">
    <property type="entry name" value="Peptidase_A8"/>
</dbReference>
<comment type="catalytic activity">
    <reaction evidence="9 10">
        <text>Release of signal peptides from bacterial membrane prolipoproteins. Hydrolyzes -Xaa-Yaa-Zaa-|-(S,diacylglyceryl)Cys-, in which Xaa is hydrophobic (preferably Leu), and Yaa (Ala or Ser) and Zaa (Gly or Ala) have small, neutral side chains.</text>
        <dbReference type="EC" id="3.4.23.36"/>
    </reaction>
</comment>
<keyword evidence="3 9" id="KW-0645">Protease</keyword>
<comment type="caution">
    <text evidence="9">Lacks conserved residue(s) required for the propagation of feature annotation.</text>
</comment>
<sequence length="167" mass="18759">MSLSIFLIVTIIVIDQWTKKVIVGRFNLYDTIAVIDGFFNITYVLNPGAAFGFLAKMSEQYRVAFFVLVTVIAIAIVVYLLIKEKSVLLRRYAYTLILAGAIGNLIDRITIGKVVDFLDFYIGKYHWPAFNVADISISVGVGLLILDMLMEKQRKTINNSNDVKNIG</sequence>
<dbReference type="Proteomes" id="UP000007039">
    <property type="component" value="Chromosome"/>
</dbReference>
<dbReference type="HOGENOM" id="CLU_083252_4_0_0"/>
<accession>E4TI76</accession>
<keyword evidence="6 9" id="KW-0378">Hydrolase</keyword>
<dbReference type="PANTHER" id="PTHR33695:SF1">
    <property type="entry name" value="LIPOPROTEIN SIGNAL PEPTIDASE"/>
    <property type="match status" value="1"/>
</dbReference>
<evidence type="ECO:0000256" key="7">
    <source>
        <dbReference type="ARBA" id="ARBA00022989"/>
    </source>
</evidence>
<name>E4TI76_CALNY</name>
<feature type="active site" evidence="9">
    <location>
        <position position="134"/>
    </location>
</feature>
<comment type="pathway">
    <text evidence="9">Protein modification; lipoprotein biosynthesis (signal peptide cleavage).</text>
</comment>
<reference evidence="12 13" key="1">
    <citation type="journal article" date="2011" name="Stand. Genomic Sci.">
        <title>Complete genome sequence of Calditerrivibrio nitroreducens type strain (Yu37-1).</title>
        <authorList>
            <person name="Pitluck S."/>
            <person name="Sikorski J."/>
            <person name="Zeytun A."/>
            <person name="Lapidus A."/>
            <person name="Nolan M."/>
            <person name="Lucas S."/>
            <person name="Hammon N."/>
            <person name="Deshpande S."/>
            <person name="Cheng J.F."/>
            <person name="Tapia R."/>
            <person name="Han C."/>
            <person name="Goodwin L."/>
            <person name="Liolios K."/>
            <person name="Pagani I."/>
            <person name="Ivanova N."/>
            <person name="Mavromatis K."/>
            <person name="Pati A."/>
            <person name="Chen A."/>
            <person name="Palaniappan K."/>
            <person name="Hauser L."/>
            <person name="Chang Y.J."/>
            <person name="Jeffries C.D."/>
            <person name="Detter J.C."/>
            <person name="Brambilla E."/>
            <person name="Djao O.D."/>
            <person name="Rohde M."/>
            <person name="Spring S."/>
            <person name="Goker M."/>
            <person name="Woyke T."/>
            <person name="Bristow J."/>
            <person name="Eisen J.A."/>
            <person name="Markowitz V."/>
            <person name="Hugenholtz P."/>
            <person name="Kyrpides N.C."/>
            <person name="Klenk H.P."/>
            <person name="Land M."/>
        </authorList>
    </citation>
    <scope>NUCLEOTIDE SEQUENCE [LARGE SCALE GENOMIC DNA]</scope>
    <source>
        <strain evidence="13">DSM 19672 / NBRC 101217 / Yu37-1</strain>
    </source>
</reference>
<evidence type="ECO:0000256" key="3">
    <source>
        <dbReference type="ARBA" id="ARBA00022670"/>
    </source>
</evidence>
<keyword evidence="5 9" id="KW-0064">Aspartyl protease</keyword>
<proteinExistence type="inferred from homology"/>
<keyword evidence="9" id="KW-0997">Cell inner membrane</keyword>
<evidence type="ECO:0000256" key="4">
    <source>
        <dbReference type="ARBA" id="ARBA00022692"/>
    </source>
</evidence>
<dbReference type="AlphaFoldDB" id="E4TI76"/>
<comment type="subcellular location">
    <subcellularLocation>
        <location evidence="9">Cell inner membrane</location>
        <topology evidence="9">Multi-pass membrane protein</topology>
    </subcellularLocation>
</comment>
<keyword evidence="4 9" id="KW-0812">Transmembrane</keyword>
<keyword evidence="8 9" id="KW-0472">Membrane</keyword>
<dbReference type="Pfam" id="PF01252">
    <property type="entry name" value="Peptidase_A8"/>
    <property type="match status" value="1"/>
</dbReference>
<feature type="transmembrane region" description="Helical" evidence="9">
    <location>
        <begin position="94"/>
        <end position="115"/>
    </location>
</feature>
<evidence type="ECO:0000256" key="5">
    <source>
        <dbReference type="ARBA" id="ARBA00022750"/>
    </source>
</evidence>
<evidence type="ECO:0000256" key="8">
    <source>
        <dbReference type="ARBA" id="ARBA00023136"/>
    </source>
</evidence>
<evidence type="ECO:0000256" key="9">
    <source>
        <dbReference type="HAMAP-Rule" id="MF_00161"/>
    </source>
</evidence>
<dbReference type="PROSITE" id="PS00855">
    <property type="entry name" value="SPASE_II"/>
    <property type="match status" value="1"/>
</dbReference>
<evidence type="ECO:0000256" key="6">
    <source>
        <dbReference type="ARBA" id="ARBA00022801"/>
    </source>
</evidence>
<dbReference type="GO" id="GO:0004190">
    <property type="term" value="F:aspartic-type endopeptidase activity"/>
    <property type="evidence" value="ECO:0007669"/>
    <property type="project" value="UniProtKB-UniRule"/>
</dbReference>
<organism evidence="12 13">
    <name type="scientific">Calditerrivibrio nitroreducens (strain DSM 19672 / NBRC 101217 / Yu37-1)</name>
    <dbReference type="NCBI Taxonomy" id="768670"/>
    <lineage>
        <taxon>Bacteria</taxon>
        <taxon>Pseudomonadati</taxon>
        <taxon>Deferribacterota</taxon>
        <taxon>Deferribacteres</taxon>
        <taxon>Deferribacterales</taxon>
        <taxon>Calditerrivibrionaceae</taxon>
    </lineage>
</organism>
<dbReference type="EC" id="3.4.23.36" evidence="9"/>
<keyword evidence="2 9" id="KW-1003">Cell membrane</keyword>
<keyword evidence="13" id="KW-1185">Reference proteome</keyword>
<feature type="transmembrane region" description="Helical" evidence="9">
    <location>
        <begin position="127"/>
        <end position="146"/>
    </location>
</feature>
<dbReference type="eggNOG" id="COG0597">
    <property type="taxonomic scope" value="Bacteria"/>
</dbReference>
<dbReference type="STRING" id="768670.Calni_1081"/>
<dbReference type="HAMAP" id="MF_00161">
    <property type="entry name" value="LspA"/>
    <property type="match status" value="1"/>
</dbReference>
<dbReference type="NCBIfam" id="TIGR00077">
    <property type="entry name" value="lspA"/>
    <property type="match status" value="1"/>
</dbReference>
<evidence type="ECO:0000313" key="13">
    <source>
        <dbReference type="Proteomes" id="UP000007039"/>
    </source>
</evidence>
<evidence type="ECO:0000256" key="10">
    <source>
        <dbReference type="RuleBase" id="RU000594"/>
    </source>
</evidence>
<evidence type="ECO:0000256" key="2">
    <source>
        <dbReference type="ARBA" id="ARBA00022475"/>
    </source>
</evidence>
<dbReference type="PRINTS" id="PR00781">
    <property type="entry name" value="LIPOSIGPTASE"/>
</dbReference>
<keyword evidence="7 9" id="KW-1133">Transmembrane helix</keyword>
<dbReference type="RefSeq" id="WP_013451204.1">
    <property type="nucleotide sequence ID" value="NC_014758.1"/>
</dbReference>
<dbReference type="GO" id="GO:0006508">
    <property type="term" value="P:proteolysis"/>
    <property type="evidence" value="ECO:0007669"/>
    <property type="project" value="UniProtKB-KW"/>
</dbReference>
<evidence type="ECO:0000256" key="1">
    <source>
        <dbReference type="ARBA" id="ARBA00006139"/>
    </source>
</evidence>
<protein>
    <recommendedName>
        <fullName evidence="9">Lipoprotein signal peptidase</fullName>
        <ecNumber evidence="9">3.4.23.36</ecNumber>
    </recommendedName>
    <alternativeName>
        <fullName evidence="9">Prolipoprotein signal peptidase</fullName>
    </alternativeName>
    <alternativeName>
        <fullName evidence="9">Signal peptidase II</fullName>
        <shortName evidence="9">SPase II</shortName>
    </alternativeName>
</protein>
<comment type="function">
    <text evidence="9 10">This protein specifically catalyzes the removal of signal peptides from prolipoproteins.</text>
</comment>
<evidence type="ECO:0000256" key="11">
    <source>
        <dbReference type="RuleBase" id="RU004181"/>
    </source>
</evidence>
<dbReference type="OrthoDB" id="9810259at2"/>
<comment type="similarity">
    <text evidence="1 9 11">Belongs to the peptidase A8 family.</text>
</comment>
<gene>
    <name evidence="9" type="primary">lspA</name>
    <name evidence="12" type="ordered locus">Calni_1081</name>
</gene>
<dbReference type="EMBL" id="CP002347">
    <property type="protein sequence ID" value="ADR18992.1"/>
    <property type="molecule type" value="Genomic_DNA"/>
</dbReference>
<feature type="transmembrane region" description="Helical" evidence="9">
    <location>
        <begin position="63"/>
        <end position="82"/>
    </location>
</feature>